<dbReference type="GO" id="GO:0051301">
    <property type="term" value="P:cell division"/>
    <property type="evidence" value="ECO:0007669"/>
    <property type="project" value="UniProtKB-KW"/>
</dbReference>
<comment type="cofactor">
    <cofactor evidence="1 10">
        <name>a divalent metal cation</name>
        <dbReference type="ChEBI" id="CHEBI:60240"/>
    </cofactor>
</comment>
<keyword evidence="6 10" id="KW-0479">Metal-binding</keyword>
<dbReference type="GO" id="GO:0070651">
    <property type="term" value="P:nonfunctional rRNA decay"/>
    <property type="evidence" value="ECO:0007669"/>
    <property type="project" value="TreeGrafter"/>
</dbReference>
<evidence type="ECO:0000256" key="3">
    <source>
        <dbReference type="ARBA" id="ARBA00009504"/>
    </source>
</evidence>
<dbReference type="SUPFAM" id="SSF159065">
    <property type="entry name" value="Dom34/Pelota N-terminal domain-like"/>
    <property type="match status" value="1"/>
</dbReference>
<dbReference type="GO" id="GO:1990533">
    <property type="term" value="C:Dom34-Hbs1 complex"/>
    <property type="evidence" value="ECO:0007669"/>
    <property type="project" value="UniProtKB-ARBA"/>
</dbReference>
<evidence type="ECO:0000256" key="6">
    <source>
        <dbReference type="ARBA" id="ARBA00022723"/>
    </source>
</evidence>
<dbReference type="FunFam" id="3.30.420.60:FF:000004">
    <property type="entry name" value="Protein DOM34 homolog"/>
    <property type="match status" value="1"/>
</dbReference>
<comment type="function">
    <text evidence="10">Component of the Dom34-Hbs1 complex, a complex that recognizes stalled ribosomes and triggers the No-Go Decay (NGD) pathway (PubMed:20890290). In the Dom34-Hbs1 complex, dom34 recognizes ribosomes stalled at the 3' end of an mRNA and engages stalled ribosomes by destabilizing mRNA in the mRNA channel. Following ribosome-binding, the Dom34-Hbs1 complex promotes the disassembly of stalled ribosomes, followed by degradation of damaged mRNAs as part of the NGD pathway.</text>
</comment>
<evidence type="ECO:0000256" key="4">
    <source>
        <dbReference type="ARBA" id="ARBA00022490"/>
    </source>
</evidence>
<dbReference type="SUPFAM" id="SSF55315">
    <property type="entry name" value="L30e-like"/>
    <property type="match status" value="1"/>
</dbReference>
<dbReference type="Pfam" id="PF26356">
    <property type="entry name" value="Pelota_N"/>
    <property type="match status" value="1"/>
</dbReference>
<accession>A0A3N4IS71</accession>
<dbReference type="GO" id="GO:0006412">
    <property type="term" value="P:translation"/>
    <property type="evidence" value="ECO:0007669"/>
    <property type="project" value="UniProtKB-ARBA"/>
</dbReference>
<dbReference type="InterPro" id="IPR005142">
    <property type="entry name" value="eRF1_3"/>
</dbReference>
<dbReference type="PANTHER" id="PTHR10853">
    <property type="entry name" value="PELOTA"/>
    <property type="match status" value="1"/>
</dbReference>
<keyword evidence="8" id="KW-0469">Meiosis</keyword>
<evidence type="ECO:0000313" key="13">
    <source>
        <dbReference type="Proteomes" id="UP000275078"/>
    </source>
</evidence>
<dbReference type="Gene3D" id="2.30.30.870">
    <property type="entry name" value="Pelota, domain A"/>
    <property type="match status" value="1"/>
</dbReference>
<dbReference type="Pfam" id="PF03464">
    <property type="entry name" value="eRF1_2"/>
    <property type="match status" value="1"/>
</dbReference>
<evidence type="ECO:0000256" key="10">
    <source>
        <dbReference type="RuleBase" id="RU362019"/>
    </source>
</evidence>
<dbReference type="InterPro" id="IPR029064">
    <property type="entry name" value="Ribosomal_eL30-like_sf"/>
</dbReference>
<evidence type="ECO:0000256" key="9">
    <source>
        <dbReference type="ARBA" id="ARBA00023306"/>
    </source>
</evidence>
<dbReference type="Pfam" id="PF03465">
    <property type="entry name" value="eRF1_3"/>
    <property type="match status" value="1"/>
</dbReference>
<dbReference type="SUPFAM" id="SSF53137">
    <property type="entry name" value="Translational machinery components"/>
    <property type="match status" value="1"/>
</dbReference>
<dbReference type="InterPro" id="IPR058547">
    <property type="entry name" value="Pelota_N"/>
</dbReference>
<dbReference type="GO" id="GO:0071025">
    <property type="term" value="P:RNA surveillance"/>
    <property type="evidence" value="ECO:0007669"/>
    <property type="project" value="InterPro"/>
</dbReference>
<evidence type="ECO:0000256" key="5">
    <source>
        <dbReference type="ARBA" id="ARBA00022618"/>
    </source>
</evidence>
<feature type="domain" description="eRF1/Pelota-like N-terminal" evidence="11">
    <location>
        <begin position="1"/>
        <end position="130"/>
    </location>
</feature>
<dbReference type="InterPro" id="IPR005141">
    <property type="entry name" value="eRF1_2"/>
</dbReference>
<evidence type="ECO:0000256" key="1">
    <source>
        <dbReference type="ARBA" id="ARBA00001968"/>
    </source>
</evidence>
<dbReference type="Gene3D" id="3.30.420.60">
    <property type="entry name" value="eRF1 domain 2"/>
    <property type="match status" value="1"/>
</dbReference>
<dbReference type="InterPro" id="IPR005140">
    <property type="entry name" value="eRF1_Pelota-like_N"/>
</dbReference>
<keyword evidence="7" id="KW-0498">Mitosis</keyword>
<dbReference type="EMBL" id="ML119646">
    <property type="protein sequence ID" value="RPA87588.1"/>
    <property type="molecule type" value="Genomic_DNA"/>
</dbReference>
<dbReference type="NCBIfam" id="TIGR00111">
    <property type="entry name" value="pelota"/>
    <property type="match status" value="1"/>
</dbReference>
<dbReference type="GO" id="GO:0046872">
    <property type="term" value="F:metal ion binding"/>
    <property type="evidence" value="ECO:0007669"/>
    <property type="project" value="UniProtKB-KW"/>
</dbReference>
<dbReference type="GO" id="GO:0051321">
    <property type="term" value="P:meiotic cell cycle"/>
    <property type="evidence" value="ECO:0007669"/>
    <property type="project" value="UniProtKB-KW"/>
</dbReference>
<comment type="similarity">
    <text evidence="3 10">Belongs to the eukaryotic release factor 1 family. Pelota subfamily.</text>
</comment>
<evidence type="ECO:0000256" key="2">
    <source>
        <dbReference type="ARBA" id="ARBA00004496"/>
    </source>
</evidence>
<dbReference type="FunFam" id="2.30.30.870:FF:000001">
    <property type="entry name" value="Protein pelota homolog"/>
    <property type="match status" value="1"/>
</dbReference>
<dbReference type="Proteomes" id="UP000275078">
    <property type="component" value="Unassembled WGS sequence"/>
</dbReference>
<dbReference type="InterPro" id="IPR042226">
    <property type="entry name" value="eFR1_2_sf"/>
</dbReference>
<dbReference type="FunFam" id="3.30.1330.30:FF:000008">
    <property type="entry name" value="Protein pelota homolog"/>
    <property type="match status" value="1"/>
</dbReference>
<dbReference type="AlphaFoldDB" id="A0A3N4IS71"/>
<dbReference type="PANTHER" id="PTHR10853:SF0">
    <property type="entry name" value="PROTEIN PELOTA HOMOLOG"/>
    <property type="match status" value="1"/>
</dbReference>
<proteinExistence type="inferred from homology"/>
<comment type="subcellular location">
    <subcellularLocation>
        <location evidence="2 10">Cytoplasm</location>
    </subcellularLocation>
</comment>
<keyword evidence="4 10" id="KW-0963">Cytoplasm</keyword>
<dbReference type="GO" id="GO:0032790">
    <property type="term" value="P:ribosome disassembly"/>
    <property type="evidence" value="ECO:0007669"/>
    <property type="project" value="TreeGrafter"/>
</dbReference>
<sequence>MRLVKSYRDKNNNGFVTLYPEEPEDMWHAYNLIRADDKVTGAAVRNVQISTDTGSVISKRVHTTVKISVESIDFDPKVGELHVKGRVCEENNHIPLGSYHTLDLELFRNFTVEKEEWDDVSSGVVIEACASRKTSEVGAIVLQEGLANICLVTEHMTILKQKVEVSIPRKRAGGVSHYQSGIQKFYQLLYDTMLRQFEFEKLKVILLASPGFVADGFRQFVSKEAVRTGNKTILQAREKFVTVHCSSGHIHSLNEVLKSPEVTSKLADTRYAKETKVMEKFFEMITTDEYRAWYGLKEVTKAVEKGAVGTLLVSNSLFRSDDPKERKRYVGMVEEVKKCGAEVMILSSIHESGQRLDSLGGLAAMLTYPLYDLDDDEEEEQAEANGGEPQQ</sequence>
<dbReference type="Gene3D" id="3.30.1330.30">
    <property type="match status" value="1"/>
</dbReference>
<reference evidence="12 13" key="1">
    <citation type="journal article" date="2018" name="Nat. Ecol. Evol.">
        <title>Pezizomycetes genomes reveal the molecular basis of ectomycorrhizal truffle lifestyle.</title>
        <authorList>
            <person name="Murat C."/>
            <person name="Payen T."/>
            <person name="Noel B."/>
            <person name="Kuo A."/>
            <person name="Morin E."/>
            <person name="Chen J."/>
            <person name="Kohler A."/>
            <person name="Krizsan K."/>
            <person name="Balestrini R."/>
            <person name="Da Silva C."/>
            <person name="Montanini B."/>
            <person name="Hainaut M."/>
            <person name="Levati E."/>
            <person name="Barry K.W."/>
            <person name="Belfiori B."/>
            <person name="Cichocki N."/>
            <person name="Clum A."/>
            <person name="Dockter R.B."/>
            <person name="Fauchery L."/>
            <person name="Guy J."/>
            <person name="Iotti M."/>
            <person name="Le Tacon F."/>
            <person name="Lindquist E.A."/>
            <person name="Lipzen A."/>
            <person name="Malagnac F."/>
            <person name="Mello A."/>
            <person name="Molinier V."/>
            <person name="Miyauchi S."/>
            <person name="Poulain J."/>
            <person name="Riccioni C."/>
            <person name="Rubini A."/>
            <person name="Sitrit Y."/>
            <person name="Splivallo R."/>
            <person name="Traeger S."/>
            <person name="Wang M."/>
            <person name="Zifcakova L."/>
            <person name="Wipf D."/>
            <person name="Zambonelli A."/>
            <person name="Paolocci F."/>
            <person name="Nowrousian M."/>
            <person name="Ottonello S."/>
            <person name="Baldrian P."/>
            <person name="Spatafora J.W."/>
            <person name="Henrissat B."/>
            <person name="Nagy L.G."/>
            <person name="Aury J.M."/>
            <person name="Wincker P."/>
            <person name="Grigoriev I.V."/>
            <person name="Bonfante P."/>
            <person name="Martin F.M."/>
        </authorList>
    </citation>
    <scope>NUCLEOTIDE SEQUENCE [LARGE SCALE GENOMIC DNA]</scope>
    <source>
        <strain evidence="12 13">RN42</strain>
    </source>
</reference>
<dbReference type="GO" id="GO:0070966">
    <property type="term" value="P:nuclear-transcribed mRNA catabolic process, no-go decay"/>
    <property type="evidence" value="ECO:0007669"/>
    <property type="project" value="InterPro"/>
</dbReference>
<dbReference type="GO" id="GO:0005737">
    <property type="term" value="C:cytoplasm"/>
    <property type="evidence" value="ECO:0007669"/>
    <property type="project" value="UniProtKB-SubCell"/>
</dbReference>
<organism evidence="12 13">
    <name type="scientific">Ascobolus immersus RN42</name>
    <dbReference type="NCBI Taxonomy" id="1160509"/>
    <lineage>
        <taxon>Eukaryota</taxon>
        <taxon>Fungi</taxon>
        <taxon>Dikarya</taxon>
        <taxon>Ascomycota</taxon>
        <taxon>Pezizomycotina</taxon>
        <taxon>Pezizomycetes</taxon>
        <taxon>Pezizales</taxon>
        <taxon>Ascobolaceae</taxon>
        <taxon>Ascobolus</taxon>
    </lineage>
</organism>
<protein>
    <recommendedName>
        <fullName evidence="10">Protein DOM34 homolog</fullName>
    </recommendedName>
</protein>
<dbReference type="SMART" id="SM01194">
    <property type="entry name" value="eRF1_1"/>
    <property type="match status" value="1"/>
</dbReference>
<evidence type="ECO:0000313" key="12">
    <source>
        <dbReference type="EMBL" id="RPA87588.1"/>
    </source>
</evidence>
<dbReference type="InterPro" id="IPR038069">
    <property type="entry name" value="Pelota/DOM34_N"/>
</dbReference>
<keyword evidence="13" id="KW-1185">Reference proteome</keyword>
<evidence type="ECO:0000256" key="8">
    <source>
        <dbReference type="ARBA" id="ARBA00023254"/>
    </source>
</evidence>
<dbReference type="OrthoDB" id="10249111at2759"/>
<dbReference type="STRING" id="1160509.A0A3N4IS71"/>
<evidence type="ECO:0000256" key="7">
    <source>
        <dbReference type="ARBA" id="ARBA00022776"/>
    </source>
</evidence>
<evidence type="ECO:0000259" key="11">
    <source>
        <dbReference type="SMART" id="SM01194"/>
    </source>
</evidence>
<dbReference type="InterPro" id="IPR004405">
    <property type="entry name" value="TF_pelota"/>
</dbReference>
<name>A0A3N4IS71_ASCIM</name>
<keyword evidence="5" id="KW-0132">Cell division</keyword>
<gene>
    <name evidence="12" type="ORF">BJ508DRAFT_410351</name>
</gene>
<keyword evidence="9" id="KW-0131">Cell cycle</keyword>
<dbReference type="GO" id="GO:0070481">
    <property type="term" value="P:nuclear-transcribed mRNA catabolic process, non-stop decay"/>
    <property type="evidence" value="ECO:0007669"/>
    <property type="project" value="InterPro"/>
</dbReference>